<dbReference type="AlphaFoldDB" id="A0A7T2GIW4"/>
<dbReference type="Pfam" id="PF13717">
    <property type="entry name" value="Zn_ribbon_4"/>
    <property type="match status" value="1"/>
</dbReference>
<organism evidence="4 5">
    <name type="scientific">Allosphingosinicella flava</name>
    <dbReference type="NCBI Taxonomy" id="2771430"/>
    <lineage>
        <taxon>Bacteria</taxon>
        <taxon>Pseudomonadati</taxon>
        <taxon>Pseudomonadota</taxon>
        <taxon>Alphaproteobacteria</taxon>
        <taxon>Sphingomonadales</taxon>
        <taxon>Sphingomonadaceae</taxon>
        <taxon>Allosphingosinicella</taxon>
    </lineage>
</organism>
<dbReference type="InterPro" id="IPR011723">
    <property type="entry name" value="Znf/thioredoxin_put"/>
</dbReference>
<evidence type="ECO:0000256" key="2">
    <source>
        <dbReference type="SAM" id="Phobius"/>
    </source>
</evidence>
<sequence>MILTCPACKTRYVVPDSAVGPSGRQVRCASCKHGWFQEPPPVEEEEEAAAFESGTNAAAPSQPEEHLARPAFEARSPAPVTPPPSVTEEPAYDAAPDPTEPSLPPHRTRKWLWVAIVIALLALAAAAFVYLGGNRAIPIARAGTTALELEYSGKPERRMMESGNELLTVSGRVVNPTDEPQKVPQILAELRDAQGRVVYDWAISAPVPRLQPGQRATFNSAEVDVPQSARELKLRFGAIS</sequence>
<dbReference type="NCBIfam" id="TIGR02098">
    <property type="entry name" value="MJ0042_CXXC"/>
    <property type="match status" value="1"/>
</dbReference>
<proteinExistence type="predicted"/>
<accession>A0A7T2GIW4</accession>
<evidence type="ECO:0000256" key="1">
    <source>
        <dbReference type="SAM" id="MobiDB-lite"/>
    </source>
</evidence>
<evidence type="ECO:0000259" key="3">
    <source>
        <dbReference type="Pfam" id="PF13717"/>
    </source>
</evidence>
<reference evidence="4 5" key="1">
    <citation type="submission" date="2020-11" db="EMBL/GenBank/DDBJ databases">
        <title>Genome seq and assembly of Sphingosinicella sp.</title>
        <authorList>
            <person name="Chhetri G."/>
        </authorList>
    </citation>
    <scope>NUCLEOTIDE SEQUENCE [LARGE SCALE GENOMIC DNA]</scope>
    <source>
        <strain evidence="4 5">UDD2</strain>
    </source>
</reference>
<dbReference type="NCBIfam" id="NF038353">
    <property type="entry name" value="FxLYD_dom"/>
    <property type="match status" value="1"/>
</dbReference>
<feature type="region of interest" description="Disordered" evidence="1">
    <location>
        <begin position="38"/>
        <end position="104"/>
    </location>
</feature>
<keyword evidence="2" id="KW-0472">Membrane</keyword>
<dbReference type="EMBL" id="CP065592">
    <property type="protein sequence ID" value="QPQ54557.1"/>
    <property type="molecule type" value="Genomic_DNA"/>
</dbReference>
<keyword evidence="5" id="KW-1185">Reference proteome</keyword>
<feature type="transmembrane region" description="Helical" evidence="2">
    <location>
        <begin position="111"/>
        <end position="131"/>
    </location>
</feature>
<protein>
    <submittedName>
        <fullName evidence="4">Zinc-ribbon domain-containing protein</fullName>
    </submittedName>
</protein>
<dbReference type="Proteomes" id="UP000594873">
    <property type="component" value="Chromosome"/>
</dbReference>
<gene>
    <name evidence="4" type="ORF">IC614_09475</name>
</gene>
<feature type="domain" description="Zinc finger/thioredoxin putative" evidence="3">
    <location>
        <begin position="1"/>
        <end position="35"/>
    </location>
</feature>
<keyword evidence="2" id="KW-1133">Transmembrane helix</keyword>
<evidence type="ECO:0000313" key="5">
    <source>
        <dbReference type="Proteomes" id="UP000594873"/>
    </source>
</evidence>
<evidence type="ECO:0000313" key="4">
    <source>
        <dbReference type="EMBL" id="QPQ54557.1"/>
    </source>
</evidence>
<dbReference type="InterPro" id="IPR047676">
    <property type="entry name" value="FxLYD_dom"/>
</dbReference>
<name>A0A7T2GIW4_9SPHN</name>
<dbReference type="KEGG" id="sflv:IC614_09475"/>
<dbReference type="RefSeq" id="WP_200971083.1">
    <property type="nucleotide sequence ID" value="NZ_CP065592.1"/>
</dbReference>
<keyword evidence="2" id="KW-0812">Transmembrane</keyword>